<dbReference type="GO" id="GO:0005886">
    <property type="term" value="C:plasma membrane"/>
    <property type="evidence" value="ECO:0007669"/>
    <property type="project" value="UniProtKB-ARBA"/>
</dbReference>
<keyword evidence="4 6" id="KW-1133">Transmembrane helix</keyword>
<name>J0NH00_9ACTO</name>
<dbReference type="PANTHER" id="PTHR34857">
    <property type="entry name" value="SLL0384 PROTEIN"/>
    <property type="match status" value="1"/>
</dbReference>
<evidence type="ECO:0000256" key="4">
    <source>
        <dbReference type="ARBA" id="ARBA00022989"/>
    </source>
</evidence>
<dbReference type="PATRIC" id="fig|1125718.3.peg.923"/>
<dbReference type="Pfam" id="PF02361">
    <property type="entry name" value="CbiQ"/>
    <property type="match status" value="1"/>
</dbReference>
<dbReference type="eggNOG" id="COG0619">
    <property type="taxonomic scope" value="Bacteria"/>
</dbReference>
<dbReference type="CDD" id="cd16914">
    <property type="entry name" value="EcfT"/>
    <property type="match status" value="1"/>
</dbReference>
<gene>
    <name evidence="7" type="ORF">HMPREF1318_0155</name>
</gene>
<dbReference type="InterPro" id="IPR051611">
    <property type="entry name" value="ECF_transporter_component"/>
</dbReference>
<keyword evidence="5 6" id="KW-0472">Membrane</keyword>
<dbReference type="EMBL" id="AKFT01000065">
    <property type="protein sequence ID" value="EJF46379.1"/>
    <property type="molecule type" value="Genomic_DNA"/>
</dbReference>
<accession>J0NH00</accession>
<evidence type="ECO:0000256" key="5">
    <source>
        <dbReference type="ARBA" id="ARBA00023136"/>
    </source>
</evidence>
<evidence type="ECO:0000313" key="7">
    <source>
        <dbReference type="EMBL" id="EJF46379.1"/>
    </source>
</evidence>
<dbReference type="OrthoDB" id="3251998at2"/>
<comment type="subcellular location">
    <subcellularLocation>
        <location evidence="1">Membrane</location>
        <topology evidence="1">Multi-pass membrane protein</topology>
    </subcellularLocation>
</comment>
<comment type="caution">
    <text evidence="7">The sequence shown here is derived from an EMBL/GenBank/DDBJ whole genome shotgun (WGS) entry which is preliminary data.</text>
</comment>
<dbReference type="PANTHER" id="PTHR34857:SF2">
    <property type="entry name" value="SLL0384 PROTEIN"/>
    <property type="match status" value="1"/>
</dbReference>
<feature type="transmembrane region" description="Helical" evidence="6">
    <location>
        <begin position="89"/>
        <end position="110"/>
    </location>
</feature>
<keyword evidence="3 6" id="KW-0812">Transmembrane</keyword>
<proteinExistence type="predicted"/>
<dbReference type="AlphaFoldDB" id="J0NH00"/>
<organism evidence="7 8">
    <name type="scientific">Actinomyces massiliensis F0489</name>
    <dbReference type="NCBI Taxonomy" id="1125718"/>
    <lineage>
        <taxon>Bacteria</taxon>
        <taxon>Bacillati</taxon>
        <taxon>Actinomycetota</taxon>
        <taxon>Actinomycetes</taxon>
        <taxon>Actinomycetales</taxon>
        <taxon>Actinomycetaceae</taxon>
        <taxon>Actinomyces</taxon>
    </lineage>
</organism>
<evidence type="ECO:0000256" key="1">
    <source>
        <dbReference type="ARBA" id="ARBA00004141"/>
    </source>
</evidence>
<dbReference type="RefSeq" id="WP_008730780.1">
    <property type="nucleotide sequence ID" value="NZ_AKFT01000065.1"/>
</dbReference>
<evidence type="ECO:0000256" key="3">
    <source>
        <dbReference type="ARBA" id="ARBA00022692"/>
    </source>
</evidence>
<evidence type="ECO:0000256" key="2">
    <source>
        <dbReference type="ARBA" id="ARBA00022475"/>
    </source>
</evidence>
<protein>
    <submittedName>
        <fullName evidence="7">Cobalt transport protein</fullName>
    </submittedName>
</protein>
<keyword evidence="8" id="KW-1185">Reference proteome</keyword>
<dbReference type="InterPro" id="IPR003339">
    <property type="entry name" value="ABC/ECF_trnsptr_transmembrane"/>
</dbReference>
<feature type="transmembrane region" description="Helical" evidence="6">
    <location>
        <begin position="21"/>
        <end position="54"/>
    </location>
</feature>
<sequence length="240" mass="26229">MQLLAASAHDGWFRLDPRTKLLLVITVNVAALTRVEQTAALVSFVCAAFLLVTIGSWRALGIQVLLFGICRGIQVLGTQILEGPVWQTVGAVGFFLGNFVTVLTMGVYLARSTTPSELIEGLRRLRTPDAIIIPLAVMLRFFPTLGEELTAVIQAVSLRRLHPGPWGFLREPLTTVEHIMVPFLVSATRIGDELAASALTRGLGGTRSRTTITDLRFRISDIVGLMMSFLIIFVFLKGVL</sequence>
<keyword evidence="2" id="KW-1003">Cell membrane</keyword>
<dbReference type="Proteomes" id="UP000002941">
    <property type="component" value="Unassembled WGS sequence"/>
</dbReference>
<evidence type="ECO:0000256" key="6">
    <source>
        <dbReference type="SAM" id="Phobius"/>
    </source>
</evidence>
<feature type="transmembrane region" description="Helical" evidence="6">
    <location>
        <begin position="217"/>
        <end position="236"/>
    </location>
</feature>
<reference evidence="7 8" key="1">
    <citation type="submission" date="2012-05" db="EMBL/GenBank/DDBJ databases">
        <authorList>
            <person name="Harkins D.M."/>
            <person name="Madupu R."/>
            <person name="Durkin A.S."/>
            <person name="Torralba M."/>
            <person name="Methe B."/>
            <person name="Sutton G.G."/>
            <person name="Nelson K.E."/>
        </authorList>
    </citation>
    <scope>NUCLEOTIDE SEQUENCE [LARGE SCALE GENOMIC DNA]</scope>
    <source>
        <strain evidence="7 8">F0489</strain>
    </source>
</reference>
<evidence type="ECO:0000313" key="8">
    <source>
        <dbReference type="Proteomes" id="UP000002941"/>
    </source>
</evidence>